<sequence length="42" mass="4931">MFNEWLMGLGQGYSPSIEISVNTYRAAFGLWQCLHKFLNFIF</sequence>
<dbReference type="HOGENOM" id="CLU_3245631_0_0_3"/>
<gene>
    <name evidence="1" type="ordered locus">AM1_D0249</name>
</gene>
<protein>
    <submittedName>
        <fullName evidence="1">Uncharacterized protein</fullName>
    </submittedName>
</protein>
<geneLocation type="plasmid" evidence="1 2">
    <name>pREB4</name>
</geneLocation>
<dbReference type="EMBL" id="CP000841">
    <property type="protein sequence ID" value="ABW32740.1"/>
    <property type="molecule type" value="Genomic_DNA"/>
</dbReference>
<proteinExistence type="predicted"/>
<name>A8ZP04_ACAM1</name>
<dbReference type="AlphaFoldDB" id="A8ZP04"/>
<accession>A8ZP04</accession>
<dbReference type="KEGG" id="amr:AM1_D0249"/>
<evidence type="ECO:0000313" key="1">
    <source>
        <dbReference type="EMBL" id="ABW32740.1"/>
    </source>
</evidence>
<reference evidence="1 2" key="1">
    <citation type="journal article" date="2008" name="Proc. Natl. Acad. Sci. U.S.A.">
        <title>Niche adaptation and genome expansion in the chlorophyll d-producing cyanobacterium Acaryochloris marina.</title>
        <authorList>
            <person name="Swingley W.D."/>
            <person name="Chen M."/>
            <person name="Cheung P.C."/>
            <person name="Conrad A.L."/>
            <person name="Dejesa L.C."/>
            <person name="Hao J."/>
            <person name="Honchak B.M."/>
            <person name="Karbach L.E."/>
            <person name="Kurdoglu A."/>
            <person name="Lahiri S."/>
            <person name="Mastrian S.D."/>
            <person name="Miyashita H."/>
            <person name="Page L."/>
            <person name="Ramakrishna P."/>
            <person name="Satoh S."/>
            <person name="Sattley W.M."/>
            <person name="Shimada Y."/>
            <person name="Taylor H.L."/>
            <person name="Tomo T."/>
            <person name="Tsuchiya T."/>
            <person name="Wang Z.T."/>
            <person name="Raymond J."/>
            <person name="Mimuro M."/>
            <person name="Blankenship R.E."/>
            <person name="Touchman J.W."/>
        </authorList>
    </citation>
    <scope>NUCLEOTIDE SEQUENCE [LARGE SCALE GENOMIC DNA]</scope>
    <source>
        <strain evidence="2">MBIC 11017</strain>
        <plasmid evidence="2">Plasmid pREB4</plasmid>
    </source>
</reference>
<keyword evidence="2" id="KW-1185">Reference proteome</keyword>
<evidence type="ECO:0000313" key="2">
    <source>
        <dbReference type="Proteomes" id="UP000000268"/>
    </source>
</evidence>
<organism evidence="1 2">
    <name type="scientific">Acaryochloris marina (strain MBIC 11017)</name>
    <dbReference type="NCBI Taxonomy" id="329726"/>
    <lineage>
        <taxon>Bacteria</taxon>
        <taxon>Bacillati</taxon>
        <taxon>Cyanobacteriota</taxon>
        <taxon>Cyanophyceae</taxon>
        <taxon>Acaryochloridales</taxon>
        <taxon>Acaryochloridaceae</taxon>
        <taxon>Acaryochloris</taxon>
    </lineage>
</organism>
<keyword evidence="1" id="KW-0614">Plasmid</keyword>
<dbReference type="Proteomes" id="UP000000268">
    <property type="component" value="Plasmid pREB4"/>
</dbReference>